<evidence type="ECO:0000256" key="2">
    <source>
        <dbReference type="ARBA" id="ARBA00004236"/>
    </source>
</evidence>
<gene>
    <name evidence="12" type="ORF">BJY16_005610</name>
</gene>
<keyword evidence="4" id="KW-0597">Phosphoprotein</keyword>
<dbReference type="InterPro" id="IPR005467">
    <property type="entry name" value="His_kinase_dom"/>
</dbReference>
<dbReference type="SUPFAM" id="SSF47384">
    <property type="entry name" value="Homodimeric domain of signal transducing histidine kinase"/>
    <property type="match status" value="1"/>
</dbReference>
<dbReference type="InterPro" id="IPR036097">
    <property type="entry name" value="HisK_dim/P_sf"/>
</dbReference>
<reference evidence="12 13" key="1">
    <citation type="submission" date="2020-08" db="EMBL/GenBank/DDBJ databases">
        <title>Sequencing the genomes of 1000 actinobacteria strains.</title>
        <authorList>
            <person name="Klenk H.-P."/>
        </authorList>
    </citation>
    <scope>NUCLEOTIDE SEQUENCE [LARGE SCALE GENOMIC DNA]</scope>
    <source>
        <strain evidence="12 13">DSM 45809</strain>
    </source>
</reference>
<dbReference type="GO" id="GO:0000155">
    <property type="term" value="F:phosphorelay sensor kinase activity"/>
    <property type="evidence" value="ECO:0007669"/>
    <property type="project" value="InterPro"/>
</dbReference>
<proteinExistence type="predicted"/>
<comment type="catalytic activity">
    <reaction evidence="1">
        <text>ATP + protein L-histidine = ADP + protein N-phospho-L-histidine.</text>
        <dbReference type="EC" id="2.7.13.3"/>
    </reaction>
</comment>
<dbReference type="InterPro" id="IPR003661">
    <property type="entry name" value="HisK_dim/P_dom"/>
</dbReference>
<dbReference type="PANTHER" id="PTHR42878">
    <property type="entry name" value="TWO-COMPONENT HISTIDINE KINASE"/>
    <property type="match status" value="1"/>
</dbReference>
<keyword evidence="8" id="KW-0067">ATP-binding</keyword>
<evidence type="ECO:0000313" key="13">
    <source>
        <dbReference type="Proteomes" id="UP000546162"/>
    </source>
</evidence>
<dbReference type="SUPFAM" id="SSF55781">
    <property type="entry name" value="GAF domain-like"/>
    <property type="match status" value="1"/>
</dbReference>
<dbReference type="CDD" id="cd00082">
    <property type="entry name" value="HisKA"/>
    <property type="match status" value="1"/>
</dbReference>
<dbReference type="EC" id="2.7.13.3" evidence="3"/>
<sequence>MTPGTMPAETIERQAAALARYRLLDGPKEPDLQTVVELAAQLCEVPIAVLFVLDADRQQQIAAIGIEVDACRRDESMCSVALVNPEPTFIEDARLDERFAENPFVTGKFQRFRFYGSCRLCTPDGFVLGTLCVFDQVPRQLTEQQKQGLQRLGRLAVDVLELRRHGFLVADLLQEQQRTRIALEQTNATLRHFAAQVAHDLSSPLTGVLACAAELRSLPAVAGDADARWCTERVASSAQRMTQLIDDVLRQATTDAAGHRVDVDLAEVAREVIEDLAVPIKEAGADLTVGALPVVTGEVTQWRILLQNLIGNAVKYRHPQRPCQVSVGARTGDDCLRVCVADNGIGIPADQREVILEPFTRLDPTGAAGFGIGLSTCARITYAHGGRLEFGETPGGGTTVCVVLPVPS</sequence>
<evidence type="ECO:0000256" key="1">
    <source>
        <dbReference type="ARBA" id="ARBA00000085"/>
    </source>
</evidence>
<dbReference type="PROSITE" id="PS50109">
    <property type="entry name" value="HIS_KIN"/>
    <property type="match status" value="1"/>
</dbReference>
<keyword evidence="13" id="KW-1185">Reference proteome</keyword>
<dbReference type="PRINTS" id="PR00344">
    <property type="entry name" value="BCTRLSENSOR"/>
</dbReference>
<dbReference type="Gene3D" id="3.30.565.10">
    <property type="entry name" value="Histidine kinase-like ATPase, C-terminal domain"/>
    <property type="match status" value="1"/>
</dbReference>
<evidence type="ECO:0000256" key="10">
    <source>
        <dbReference type="ARBA" id="ARBA00039401"/>
    </source>
</evidence>
<dbReference type="AlphaFoldDB" id="A0A7W7H1B6"/>
<dbReference type="Proteomes" id="UP000546162">
    <property type="component" value="Unassembled WGS sequence"/>
</dbReference>
<dbReference type="Gene3D" id="1.10.287.130">
    <property type="match status" value="1"/>
</dbReference>
<dbReference type="InterPro" id="IPR003594">
    <property type="entry name" value="HATPase_dom"/>
</dbReference>
<evidence type="ECO:0000256" key="3">
    <source>
        <dbReference type="ARBA" id="ARBA00012438"/>
    </source>
</evidence>
<evidence type="ECO:0000259" key="11">
    <source>
        <dbReference type="PROSITE" id="PS50109"/>
    </source>
</evidence>
<dbReference type="SMART" id="SM00388">
    <property type="entry name" value="HisKA"/>
    <property type="match status" value="1"/>
</dbReference>
<dbReference type="GO" id="GO:0007234">
    <property type="term" value="P:osmosensory signaling via phosphorelay pathway"/>
    <property type="evidence" value="ECO:0007669"/>
    <property type="project" value="TreeGrafter"/>
</dbReference>
<evidence type="ECO:0000313" key="12">
    <source>
        <dbReference type="EMBL" id="MBB4742151.1"/>
    </source>
</evidence>
<dbReference type="RefSeq" id="WP_185042557.1">
    <property type="nucleotide sequence ID" value="NZ_BAABFG010000005.1"/>
</dbReference>
<organism evidence="12 13">
    <name type="scientific">Actinoplanes octamycinicus</name>
    <dbReference type="NCBI Taxonomy" id="135948"/>
    <lineage>
        <taxon>Bacteria</taxon>
        <taxon>Bacillati</taxon>
        <taxon>Actinomycetota</taxon>
        <taxon>Actinomycetes</taxon>
        <taxon>Micromonosporales</taxon>
        <taxon>Micromonosporaceae</taxon>
        <taxon>Actinoplanes</taxon>
    </lineage>
</organism>
<dbReference type="Pfam" id="PF00512">
    <property type="entry name" value="HisKA"/>
    <property type="match status" value="1"/>
</dbReference>
<dbReference type="Pfam" id="PF02518">
    <property type="entry name" value="HATPase_c"/>
    <property type="match status" value="1"/>
</dbReference>
<dbReference type="InterPro" id="IPR004358">
    <property type="entry name" value="Sig_transdc_His_kin-like_C"/>
</dbReference>
<protein>
    <recommendedName>
        <fullName evidence="10">Sensor-like histidine kinase SenX3</fullName>
        <ecNumber evidence="3">2.7.13.3</ecNumber>
    </recommendedName>
</protein>
<dbReference type="Gene3D" id="3.30.450.40">
    <property type="match status" value="1"/>
</dbReference>
<dbReference type="PANTHER" id="PTHR42878:SF7">
    <property type="entry name" value="SENSOR HISTIDINE KINASE GLRK"/>
    <property type="match status" value="1"/>
</dbReference>
<dbReference type="InterPro" id="IPR003018">
    <property type="entry name" value="GAF"/>
</dbReference>
<keyword evidence="9" id="KW-0902">Two-component regulatory system</keyword>
<accession>A0A7W7H1B6</accession>
<evidence type="ECO:0000256" key="8">
    <source>
        <dbReference type="ARBA" id="ARBA00022840"/>
    </source>
</evidence>
<evidence type="ECO:0000256" key="4">
    <source>
        <dbReference type="ARBA" id="ARBA00022553"/>
    </source>
</evidence>
<dbReference type="GO" id="GO:0000156">
    <property type="term" value="F:phosphorelay response regulator activity"/>
    <property type="evidence" value="ECO:0007669"/>
    <property type="project" value="TreeGrafter"/>
</dbReference>
<dbReference type="GO" id="GO:0030295">
    <property type="term" value="F:protein kinase activator activity"/>
    <property type="evidence" value="ECO:0007669"/>
    <property type="project" value="TreeGrafter"/>
</dbReference>
<dbReference type="GO" id="GO:0005524">
    <property type="term" value="F:ATP binding"/>
    <property type="evidence" value="ECO:0007669"/>
    <property type="project" value="UniProtKB-KW"/>
</dbReference>
<keyword evidence="6" id="KW-0547">Nucleotide-binding</keyword>
<dbReference type="GO" id="GO:0005886">
    <property type="term" value="C:plasma membrane"/>
    <property type="evidence" value="ECO:0007669"/>
    <property type="project" value="UniProtKB-SubCell"/>
</dbReference>
<dbReference type="SUPFAM" id="SSF55874">
    <property type="entry name" value="ATPase domain of HSP90 chaperone/DNA topoisomerase II/histidine kinase"/>
    <property type="match status" value="1"/>
</dbReference>
<evidence type="ECO:0000256" key="7">
    <source>
        <dbReference type="ARBA" id="ARBA00022777"/>
    </source>
</evidence>
<feature type="domain" description="Histidine kinase" evidence="11">
    <location>
        <begin position="196"/>
        <end position="408"/>
    </location>
</feature>
<comment type="subcellular location">
    <subcellularLocation>
        <location evidence="2">Cell membrane</location>
    </subcellularLocation>
</comment>
<dbReference type="Pfam" id="PF01590">
    <property type="entry name" value="GAF"/>
    <property type="match status" value="1"/>
</dbReference>
<dbReference type="SMART" id="SM00387">
    <property type="entry name" value="HATPase_c"/>
    <property type="match status" value="1"/>
</dbReference>
<evidence type="ECO:0000256" key="9">
    <source>
        <dbReference type="ARBA" id="ARBA00023012"/>
    </source>
</evidence>
<comment type="caution">
    <text evidence="12">The sequence shown here is derived from an EMBL/GenBank/DDBJ whole genome shotgun (WGS) entry which is preliminary data.</text>
</comment>
<dbReference type="EMBL" id="JACHNB010000001">
    <property type="protein sequence ID" value="MBB4742151.1"/>
    <property type="molecule type" value="Genomic_DNA"/>
</dbReference>
<evidence type="ECO:0000256" key="5">
    <source>
        <dbReference type="ARBA" id="ARBA00022679"/>
    </source>
</evidence>
<keyword evidence="7 12" id="KW-0418">Kinase</keyword>
<keyword evidence="5" id="KW-0808">Transferase</keyword>
<dbReference type="InterPro" id="IPR050351">
    <property type="entry name" value="BphY/WalK/GraS-like"/>
</dbReference>
<dbReference type="InterPro" id="IPR029016">
    <property type="entry name" value="GAF-like_dom_sf"/>
</dbReference>
<dbReference type="InterPro" id="IPR036890">
    <property type="entry name" value="HATPase_C_sf"/>
</dbReference>
<evidence type="ECO:0000256" key="6">
    <source>
        <dbReference type="ARBA" id="ARBA00022741"/>
    </source>
</evidence>
<name>A0A7W7H1B6_9ACTN</name>